<feature type="region of interest" description="Disordered" evidence="1">
    <location>
        <begin position="175"/>
        <end position="194"/>
    </location>
</feature>
<evidence type="ECO:0000313" key="3">
    <source>
        <dbReference type="Ensembl" id="ENSUMAP00000029097"/>
    </source>
</evidence>
<dbReference type="Ensembl" id="ENSUMAT00000034403.1">
    <property type="protein sequence ID" value="ENSUMAP00000029097.1"/>
    <property type="gene ID" value="ENSUMAG00000021108.1"/>
</dbReference>
<keyword evidence="2" id="KW-0472">Membrane</keyword>
<accession>A0A452V6F4</accession>
<name>A0A452V6F4_URSMA</name>
<sequence length="194" mass="20726">MRRGPATGQAAAWPTSCCPLGKDGQLEREQGSLSCWQPPGAPGQGQEWGWEKNQGVQGGARTGPKSWGCWTAGARCVSSPFTWCPSEPLPQSGLPAVLHSWEPRAVTTPISPQDFLRCVTAALIYFAISITAVAKYSDGASKAAGVFGFFATIVFAIDFYLIFNDVAKFLKQGDSAEENTANKAEEENSDSDSD</sequence>
<evidence type="ECO:0000256" key="2">
    <source>
        <dbReference type="SAM" id="Phobius"/>
    </source>
</evidence>
<evidence type="ECO:0008006" key="4">
    <source>
        <dbReference type="Google" id="ProtNLM"/>
    </source>
</evidence>
<organism evidence="3">
    <name type="scientific">Ursus maritimus</name>
    <name type="common">Polar bear</name>
    <name type="synonym">Thalarctos maritimus</name>
    <dbReference type="NCBI Taxonomy" id="29073"/>
    <lineage>
        <taxon>Eukaryota</taxon>
        <taxon>Metazoa</taxon>
        <taxon>Chordata</taxon>
        <taxon>Craniata</taxon>
        <taxon>Vertebrata</taxon>
        <taxon>Euteleostomi</taxon>
        <taxon>Mammalia</taxon>
        <taxon>Eutheria</taxon>
        <taxon>Laurasiatheria</taxon>
        <taxon>Carnivora</taxon>
        <taxon>Caniformia</taxon>
        <taxon>Ursidae</taxon>
        <taxon>Ursus</taxon>
    </lineage>
</organism>
<evidence type="ECO:0000256" key="1">
    <source>
        <dbReference type="SAM" id="MobiDB-lite"/>
    </source>
</evidence>
<dbReference type="GeneTree" id="ENSGT00940000160432"/>
<feature type="transmembrane region" description="Helical" evidence="2">
    <location>
        <begin position="115"/>
        <end position="137"/>
    </location>
</feature>
<protein>
    <recommendedName>
        <fullName evidence="4">CKLF-like MARVEL transmembrane domain-containing protein 3</fullName>
    </recommendedName>
</protein>
<proteinExistence type="predicted"/>
<keyword evidence="2" id="KW-0812">Transmembrane</keyword>
<dbReference type="AlphaFoldDB" id="A0A452V6F4"/>
<keyword evidence="2" id="KW-1133">Transmembrane helix</keyword>
<reference evidence="3" key="1">
    <citation type="submission" date="2019-03" db="UniProtKB">
        <authorList>
            <consortium name="Ensembl"/>
        </authorList>
    </citation>
    <scope>IDENTIFICATION</scope>
</reference>
<feature type="transmembrane region" description="Helical" evidence="2">
    <location>
        <begin position="143"/>
        <end position="163"/>
    </location>
</feature>